<dbReference type="PROSITE" id="PS50893">
    <property type="entry name" value="ABC_TRANSPORTER_2"/>
    <property type="match status" value="1"/>
</dbReference>
<keyword evidence="5" id="KW-0378">Hydrolase</keyword>
<feature type="domain" description="ABC transporter" evidence="4">
    <location>
        <begin position="6"/>
        <end position="236"/>
    </location>
</feature>
<dbReference type="SMART" id="SM00382">
    <property type="entry name" value="AAA"/>
    <property type="match status" value="1"/>
</dbReference>
<reference evidence="5 6" key="1">
    <citation type="submission" date="2015-05" db="EMBL/GenBank/DDBJ databases">
        <title>Complete genome sequence of Corynebacterium epidermidicanis DSM 45586, isolated from the skin of a dog suffering from pruritus.</title>
        <authorList>
            <person name="Ruckert C."/>
            <person name="Albersmeier A."/>
            <person name="Winkler A."/>
            <person name="Tauch A."/>
        </authorList>
    </citation>
    <scope>NUCLEOTIDE SEQUENCE [LARGE SCALE GENOMIC DNA]</scope>
    <source>
        <strain evidence="5 6">DSM 45586</strain>
    </source>
</reference>
<dbReference type="OrthoDB" id="9802264at2"/>
<name>A0A0G3GQB6_9CORY</name>
<dbReference type="InterPro" id="IPR015854">
    <property type="entry name" value="ABC_transpr_LolD-like"/>
</dbReference>
<sequence length="236" mass="24880">MSQQGLSVNNLSITIQDGTEQRNLLDNVSLHVAPGSVLGVSGPSGSGKSTLLSAIGCLQPPTSGTITLQTASGELDLASAKGPEAARIRRNHIGIVFQQPNLLPSLSVREQLLLMPRLGRVLPLPRQQKIAAEQRAASLLEAVELSGMDNRRISELSGGQQARVNIARALMNSPELLLVDEPTAALDQATAATVTRLIVDMAQEFGAATLYVSHDANQLAELPDTIELVDGVLVTS</sequence>
<evidence type="ECO:0000313" key="6">
    <source>
        <dbReference type="Proteomes" id="UP000035368"/>
    </source>
</evidence>
<dbReference type="EMBL" id="CP011541">
    <property type="protein sequence ID" value="AKK03401.1"/>
    <property type="molecule type" value="Genomic_DNA"/>
</dbReference>
<dbReference type="PANTHER" id="PTHR24220:SF685">
    <property type="entry name" value="ABC TRANSPORTER RELATED"/>
    <property type="match status" value="1"/>
</dbReference>
<evidence type="ECO:0000256" key="1">
    <source>
        <dbReference type="ARBA" id="ARBA00022448"/>
    </source>
</evidence>
<dbReference type="AlphaFoldDB" id="A0A0G3GQB6"/>
<organism evidence="5 6">
    <name type="scientific">Corynebacterium epidermidicanis</name>
    <dbReference type="NCBI Taxonomy" id="1050174"/>
    <lineage>
        <taxon>Bacteria</taxon>
        <taxon>Bacillati</taxon>
        <taxon>Actinomycetota</taxon>
        <taxon>Actinomycetes</taxon>
        <taxon>Mycobacteriales</taxon>
        <taxon>Corynebacteriaceae</taxon>
        <taxon>Corynebacterium</taxon>
    </lineage>
</organism>
<dbReference type="STRING" id="1050174.CEPID_07755"/>
<dbReference type="GO" id="GO:0005524">
    <property type="term" value="F:ATP binding"/>
    <property type="evidence" value="ECO:0007669"/>
    <property type="project" value="UniProtKB-KW"/>
</dbReference>
<dbReference type="Pfam" id="PF00005">
    <property type="entry name" value="ABC_tran"/>
    <property type="match status" value="1"/>
</dbReference>
<dbReference type="SUPFAM" id="SSF52540">
    <property type="entry name" value="P-loop containing nucleoside triphosphate hydrolases"/>
    <property type="match status" value="1"/>
</dbReference>
<gene>
    <name evidence="5" type="ORF">CEPID_07755</name>
</gene>
<keyword evidence="1" id="KW-0813">Transport</keyword>
<keyword evidence="2" id="KW-0547">Nucleotide-binding</keyword>
<dbReference type="InterPro" id="IPR017911">
    <property type="entry name" value="MacB-like_ATP-bd"/>
</dbReference>
<dbReference type="KEGG" id="cei:CEPID_07755"/>
<evidence type="ECO:0000256" key="3">
    <source>
        <dbReference type="ARBA" id="ARBA00022840"/>
    </source>
</evidence>
<proteinExistence type="predicted"/>
<keyword evidence="3" id="KW-0067">ATP-binding</keyword>
<evidence type="ECO:0000313" key="5">
    <source>
        <dbReference type="EMBL" id="AKK03401.1"/>
    </source>
</evidence>
<dbReference type="PROSITE" id="PS00211">
    <property type="entry name" value="ABC_TRANSPORTER_1"/>
    <property type="match status" value="1"/>
</dbReference>
<dbReference type="InterPro" id="IPR003439">
    <property type="entry name" value="ABC_transporter-like_ATP-bd"/>
</dbReference>
<dbReference type="EC" id="3.6.3.-" evidence="5"/>
<dbReference type="PANTHER" id="PTHR24220">
    <property type="entry name" value="IMPORT ATP-BINDING PROTEIN"/>
    <property type="match status" value="1"/>
</dbReference>
<keyword evidence="6" id="KW-1185">Reference proteome</keyword>
<dbReference type="GO" id="GO:0005886">
    <property type="term" value="C:plasma membrane"/>
    <property type="evidence" value="ECO:0007669"/>
    <property type="project" value="TreeGrafter"/>
</dbReference>
<dbReference type="Gene3D" id="3.40.50.300">
    <property type="entry name" value="P-loop containing nucleotide triphosphate hydrolases"/>
    <property type="match status" value="1"/>
</dbReference>
<dbReference type="GO" id="GO:0022857">
    <property type="term" value="F:transmembrane transporter activity"/>
    <property type="evidence" value="ECO:0007669"/>
    <property type="project" value="TreeGrafter"/>
</dbReference>
<dbReference type="CDD" id="cd03255">
    <property type="entry name" value="ABC_MJ0796_LolCDE_FtsE"/>
    <property type="match status" value="1"/>
</dbReference>
<evidence type="ECO:0000256" key="2">
    <source>
        <dbReference type="ARBA" id="ARBA00022741"/>
    </source>
</evidence>
<dbReference type="Proteomes" id="UP000035368">
    <property type="component" value="Chromosome"/>
</dbReference>
<dbReference type="GO" id="GO:0016887">
    <property type="term" value="F:ATP hydrolysis activity"/>
    <property type="evidence" value="ECO:0007669"/>
    <property type="project" value="InterPro"/>
</dbReference>
<protein>
    <submittedName>
        <fullName evidence="5">ABC-type antimicrobial peptide transport system, ATPase component</fullName>
        <ecNumber evidence="5">3.6.3.-</ecNumber>
    </submittedName>
</protein>
<dbReference type="PATRIC" id="fig|1050174.4.peg.1560"/>
<dbReference type="InterPro" id="IPR027417">
    <property type="entry name" value="P-loop_NTPase"/>
</dbReference>
<dbReference type="InterPro" id="IPR003593">
    <property type="entry name" value="AAA+_ATPase"/>
</dbReference>
<evidence type="ECO:0000259" key="4">
    <source>
        <dbReference type="PROSITE" id="PS50893"/>
    </source>
</evidence>
<dbReference type="RefSeq" id="WP_047240443.1">
    <property type="nucleotide sequence ID" value="NZ_CP011541.1"/>
</dbReference>
<accession>A0A0G3GQB6</accession>
<dbReference type="InterPro" id="IPR017871">
    <property type="entry name" value="ABC_transporter-like_CS"/>
</dbReference>